<dbReference type="Proteomes" id="UP001594351">
    <property type="component" value="Unassembled WGS sequence"/>
</dbReference>
<evidence type="ECO:0000259" key="2">
    <source>
        <dbReference type="Pfam" id="PF07715"/>
    </source>
</evidence>
<dbReference type="InterPro" id="IPR008969">
    <property type="entry name" value="CarboxyPept-like_regulatory"/>
</dbReference>
<keyword evidence="5" id="KW-1185">Reference proteome</keyword>
<keyword evidence="1" id="KW-0813">Transport</keyword>
<comment type="similarity">
    <text evidence="1">Belongs to the TonB-dependent receptor family.</text>
</comment>
<keyword evidence="1" id="KW-0472">Membrane</keyword>
<feature type="domain" description="TonB-dependent receptor plug" evidence="2">
    <location>
        <begin position="117"/>
        <end position="212"/>
    </location>
</feature>
<accession>A0ABV6YVX2</accession>
<feature type="non-terminal residue" evidence="4">
    <location>
        <position position="278"/>
    </location>
</feature>
<feature type="domain" description="TonB-dependent transporter Oar-like beta-barrel" evidence="3">
    <location>
        <begin position="217"/>
        <end position="278"/>
    </location>
</feature>
<reference evidence="4 5" key="1">
    <citation type="submission" date="2024-09" db="EMBL/GenBank/DDBJ databases">
        <title>Laminarin stimulates single cell rates of sulfate reduction while oxygen inhibits transcriptomic activity in coastal marine sediment.</title>
        <authorList>
            <person name="Lindsay M."/>
            <person name="Orcutt B."/>
            <person name="Emerson D."/>
            <person name="Stepanauskas R."/>
            <person name="D'Angelo T."/>
        </authorList>
    </citation>
    <scope>NUCLEOTIDE SEQUENCE [LARGE SCALE GENOMIC DNA]</scope>
    <source>
        <strain evidence="4">SAG AM-311-K15</strain>
    </source>
</reference>
<dbReference type="EMBL" id="JBHPBY010000084">
    <property type="protein sequence ID" value="MFC1850213.1"/>
    <property type="molecule type" value="Genomic_DNA"/>
</dbReference>
<organism evidence="4 5">
    <name type="scientific">candidate division CSSED10-310 bacterium</name>
    <dbReference type="NCBI Taxonomy" id="2855610"/>
    <lineage>
        <taxon>Bacteria</taxon>
        <taxon>Bacteria division CSSED10-310</taxon>
    </lineage>
</organism>
<evidence type="ECO:0000259" key="3">
    <source>
        <dbReference type="Pfam" id="PF25183"/>
    </source>
</evidence>
<comment type="caution">
    <text evidence="4">The sequence shown here is derived from an EMBL/GenBank/DDBJ whole genome shotgun (WGS) entry which is preliminary data.</text>
</comment>
<dbReference type="Gene3D" id="2.60.40.1120">
    <property type="entry name" value="Carboxypeptidase-like, regulatory domain"/>
    <property type="match status" value="1"/>
</dbReference>
<sequence length="278" mass="29726">MCPVQASETTGSLTGIVLSKDEQPLPGATITVSSPSLMSERETIAKDAGHFRLVFLPPGKYSVTVSLDGFAKTTKVPVVVALGLKFLLEPASIQETIEVVAAAPVIDTSITTVGGNITDDEFEQLPTSRRYQDVAALVGGVDNSMGDYDEQLKDSPTFNGSSAPENNYIIDGLTTTDALFGTSGTHLTFNFIEEVEIISGGYAAEFGRATGGIINVITKSGGNEFSGSLFAFLNTYDMNGSGKYQRYRGVDTDWIGNQYSDFGGDLGGYLIKDKLWFF</sequence>
<dbReference type="InterPro" id="IPR012910">
    <property type="entry name" value="Plug_dom"/>
</dbReference>
<name>A0ABV6YVX2_UNCC1</name>
<dbReference type="PANTHER" id="PTHR30069:SF46">
    <property type="entry name" value="OAR PROTEIN"/>
    <property type="match status" value="1"/>
</dbReference>
<evidence type="ECO:0000313" key="5">
    <source>
        <dbReference type="Proteomes" id="UP001594351"/>
    </source>
</evidence>
<dbReference type="Gene3D" id="2.170.130.10">
    <property type="entry name" value="TonB-dependent receptor, plug domain"/>
    <property type="match status" value="1"/>
</dbReference>
<proteinExistence type="inferred from homology"/>
<dbReference type="PANTHER" id="PTHR30069">
    <property type="entry name" value="TONB-DEPENDENT OUTER MEMBRANE RECEPTOR"/>
    <property type="match status" value="1"/>
</dbReference>
<keyword evidence="1" id="KW-1134">Transmembrane beta strand</keyword>
<dbReference type="Pfam" id="PF07715">
    <property type="entry name" value="Plug"/>
    <property type="match status" value="1"/>
</dbReference>
<evidence type="ECO:0000256" key="1">
    <source>
        <dbReference type="PROSITE-ProRule" id="PRU01360"/>
    </source>
</evidence>
<evidence type="ECO:0000313" key="4">
    <source>
        <dbReference type="EMBL" id="MFC1850213.1"/>
    </source>
</evidence>
<keyword evidence="1" id="KW-0812">Transmembrane</keyword>
<protein>
    <submittedName>
        <fullName evidence="4">Carboxypeptidase regulatory-like domain-containing protein</fullName>
    </submittedName>
</protein>
<dbReference type="Pfam" id="PF13620">
    <property type="entry name" value="CarboxypepD_reg"/>
    <property type="match status" value="1"/>
</dbReference>
<dbReference type="PROSITE" id="PS52016">
    <property type="entry name" value="TONB_DEPENDENT_REC_3"/>
    <property type="match status" value="1"/>
</dbReference>
<keyword evidence="1" id="KW-0998">Cell outer membrane</keyword>
<dbReference type="SUPFAM" id="SSF56935">
    <property type="entry name" value="Porins"/>
    <property type="match status" value="1"/>
</dbReference>
<dbReference type="Pfam" id="PF25183">
    <property type="entry name" value="OMP_b-brl_4"/>
    <property type="match status" value="1"/>
</dbReference>
<dbReference type="SUPFAM" id="SSF49464">
    <property type="entry name" value="Carboxypeptidase regulatory domain-like"/>
    <property type="match status" value="1"/>
</dbReference>
<dbReference type="InterPro" id="IPR037066">
    <property type="entry name" value="Plug_dom_sf"/>
</dbReference>
<gene>
    <name evidence="4" type="ORF">ACFL27_08485</name>
</gene>
<dbReference type="InterPro" id="IPR057601">
    <property type="entry name" value="Oar-like_b-barrel"/>
</dbReference>
<dbReference type="InterPro" id="IPR039426">
    <property type="entry name" value="TonB-dep_rcpt-like"/>
</dbReference>
<comment type="subcellular location">
    <subcellularLocation>
        <location evidence="1">Cell outer membrane</location>
        <topology evidence="1">Multi-pass membrane protein</topology>
    </subcellularLocation>
</comment>